<comment type="caution">
    <text evidence="6">The sequence shown here is derived from an EMBL/GenBank/DDBJ whole genome shotgun (WGS) entry which is preliminary data.</text>
</comment>
<protein>
    <submittedName>
        <fullName evidence="6">C4-dicarboxylate transporter/malic acid transport protein</fullName>
    </submittedName>
</protein>
<reference evidence="6 7" key="1">
    <citation type="submission" date="2009-10" db="EMBL/GenBank/DDBJ databases">
        <authorList>
            <person name="Muzny D."/>
            <person name="Qin X."/>
            <person name="Deng J."/>
            <person name="Jiang H."/>
            <person name="Liu Y."/>
            <person name="Qu J."/>
            <person name="Song X.-Z."/>
            <person name="Zhang L."/>
            <person name="Thornton R."/>
            <person name="Coyle M."/>
            <person name="Francisco L."/>
            <person name="Jackson L."/>
            <person name="Javaid M."/>
            <person name="Korchina V."/>
            <person name="Kovar C."/>
            <person name="Mata R."/>
            <person name="Mathew T."/>
            <person name="Ngo R."/>
            <person name="Nguyen L."/>
            <person name="Nguyen N."/>
            <person name="Okwuonu G."/>
            <person name="Ongeri F."/>
            <person name="Pham C."/>
            <person name="Simmons D."/>
            <person name="Wilczek-Boney K."/>
            <person name="Hale W."/>
            <person name="Jakkamsetti A."/>
            <person name="Pham P."/>
            <person name="Ruth R."/>
            <person name="San Lucas F."/>
            <person name="Warren J."/>
            <person name="Zhang J."/>
            <person name="Zhao Z."/>
            <person name="Zhou C."/>
            <person name="Zhu D."/>
            <person name="Lee S."/>
            <person name="Bess C."/>
            <person name="Blankenburg K."/>
            <person name="Forbes L."/>
            <person name="Fu Q."/>
            <person name="Gubbala S."/>
            <person name="Hirani K."/>
            <person name="Jayaseelan J.C."/>
            <person name="Lara F."/>
            <person name="Munidasa M."/>
            <person name="Palculict T."/>
            <person name="Patil S."/>
            <person name="Pu L.-L."/>
            <person name="Saada N."/>
            <person name="Tang L."/>
            <person name="Weissenberger G."/>
            <person name="Zhu Y."/>
            <person name="Hemphill L."/>
            <person name="Shang Y."/>
            <person name="Youmans B."/>
            <person name="Ayvaz T."/>
            <person name="Ross M."/>
            <person name="Santibanez J."/>
            <person name="Aqrawi P."/>
            <person name="Gross S."/>
            <person name="Joshi V."/>
            <person name="Fowler G."/>
            <person name="Nazareth L."/>
            <person name="Reid J."/>
            <person name="Worley K."/>
            <person name="Petrosino J."/>
            <person name="Highlander S."/>
            <person name="Gibbs R."/>
        </authorList>
    </citation>
    <scope>NUCLEOTIDE SEQUENCE [LARGE SCALE GENOMIC DNA]</scope>
    <source>
        <strain evidence="6 7">ATCC 43325</strain>
    </source>
</reference>
<evidence type="ECO:0000313" key="6">
    <source>
        <dbReference type="EMBL" id="EEX50585.1"/>
    </source>
</evidence>
<dbReference type="OrthoDB" id="309023at2"/>
<dbReference type="RefSeq" id="WP_005763808.1">
    <property type="nucleotide sequence ID" value="NZ_GG704811.1"/>
</dbReference>
<dbReference type="STRING" id="667128.HMPREF0621_0811"/>
<dbReference type="CDD" id="cd09324">
    <property type="entry name" value="TDT_TehA"/>
    <property type="match status" value="1"/>
</dbReference>
<dbReference type="PANTHER" id="PTHR37955:SF1">
    <property type="entry name" value="DEP DOMAIN-CONTAINING PROTEIN"/>
    <property type="match status" value="1"/>
</dbReference>
<dbReference type="GO" id="GO:0005886">
    <property type="term" value="C:plasma membrane"/>
    <property type="evidence" value="ECO:0007669"/>
    <property type="project" value="TreeGrafter"/>
</dbReference>
<dbReference type="InterPro" id="IPR004695">
    <property type="entry name" value="SLAC1/Mae1/Ssu1/TehA"/>
</dbReference>
<dbReference type="GO" id="GO:0046583">
    <property type="term" value="F:monoatomic cation efflux transmembrane transporter activity"/>
    <property type="evidence" value="ECO:0007669"/>
    <property type="project" value="TreeGrafter"/>
</dbReference>
<gene>
    <name evidence="6" type="primary">tdt</name>
    <name evidence="6" type="ORF">HMPREF0621_0811</name>
</gene>
<feature type="transmembrane region" description="Helical" evidence="5">
    <location>
        <begin position="232"/>
        <end position="252"/>
    </location>
</feature>
<feature type="transmembrane region" description="Helical" evidence="5">
    <location>
        <begin position="106"/>
        <end position="130"/>
    </location>
</feature>
<dbReference type="Proteomes" id="UP000005519">
    <property type="component" value="Unassembled WGS sequence"/>
</dbReference>
<dbReference type="HOGENOM" id="CLU_044414_1_0_6"/>
<accession>C9PP87</accession>
<sequence>MTDVNTKPFPIPINYFGIVLGLSALSLAWHYAIPVWDFSLEINQVLFLLASVLWVCFILAFLWKWICFPQQAKMDFQHKLLGSFVSLIPITTTLVGIGAMPYSLSFGYFLMAIGIVSQLAFATYYIAGMWRGTHQPEFTTPVIYLPTVATNFVSATALGYLGYNDFGMLFFGAGFFSWVMLEPSVLQRLRTLQPVPEPLRMGIGIQLAPAFVGCSAYLSVNGGQIDLFVKMLIGYGLLQLLFLVRLLPWIFVNGFTPSAWAFSFGLASMAKVGLFVYQSSIAPLFAKLGLVMFIFANFTIGLLFVATLYLIFSKRFFVK</sequence>
<keyword evidence="7" id="KW-1185">Reference proteome</keyword>
<dbReference type="AlphaFoldDB" id="C9PP87"/>
<dbReference type="PANTHER" id="PTHR37955">
    <property type="entry name" value="TELLURITE RESISTANCE PROTEIN TEHA"/>
    <property type="match status" value="1"/>
</dbReference>
<dbReference type="EMBL" id="ACZR01000009">
    <property type="protein sequence ID" value="EEX50585.1"/>
    <property type="molecule type" value="Genomic_DNA"/>
</dbReference>
<feature type="transmembrane region" description="Helical" evidence="5">
    <location>
        <begin position="45"/>
        <end position="68"/>
    </location>
</feature>
<keyword evidence="2 5" id="KW-0812">Transmembrane</keyword>
<dbReference type="InterPro" id="IPR038665">
    <property type="entry name" value="Voltage-dep_anion_channel_sf"/>
</dbReference>
<dbReference type="Gene3D" id="1.50.10.150">
    <property type="entry name" value="Voltage-dependent anion channel"/>
    <property type="match status" value="1"/>
</dbReference>
<feature type="transmembrane region" description="Helical" evidence="5">
    <location>
        <begin position="80"/>
        <end position="100"/>
    </location>
</feature>
<feature type="transmembrane region" description="Helical" evidence="5">
    <location>
        <begin position="169"/>
        <end position="186"/>
    </location>
</feature>
<evidence type="ECO:0000256" key="4">
    <source>
        <dbReference type="ARBA" id="ARBA00023136"/>
    </source>
</evidence>
<keyword evidence="4 5" id="KW-0472">Membrane</keyword>
<evidence type="ECO:0000313" key="7">
    <source>
        <dbReference type="Proteomes" id="UP000005519"/>
    </source>
</evidence>
<feature type="transmembrane region" description="Helical" evidence="5">
    <location>
        <begin position="290"/>
        <end position="312"/>
    </location>
</feature>
<dbReference type="InterPro" id="IPR052951">
    <property type="entry name" value="Tellurite_res_ion_channel"/>
</dbReference>
<feature type="transmembrane region" description="Helical" evidence="5">
    <location>
        <begin position="142"/>
        <end position="163"/>
    </location>
</feature>
<dbReference type="InterPro" id="IPR039264">
    <property type="entry name" value="TehA"/>
</dbReference>
<feature type="transmembrane region" description="Helical" evidence="5">
    <location>
        <begin position="259"/>
        <end position="278"/>
    </location>
</feature>
<evidence type="ECO:0000256" key="1">
    <source>
        <dbReference type="ARBA" id="ARBA00004141"/>
    </source>
</evidence>
<comment type="subcellular location">
    <subcellularLocation>
        <location evidence="1">Membrane</location>
        <topology evidence="1">Multi-pass membrane protein</topology>
    </subcellularLocation>
</comment>
<feature type="transmembrane region" description="Helical" evidence="5">
    <location>
        <begin position="198"/>
        <end position="220"/>
    </location>
</feature>
<evidence type="ECO:0000256" key="2">
    <source>
        <dbReference type="ARBA" id="ARBA00022692"/>
    </source>
</evidence>
<evidence type="ECO:0000256" key="5">
    <source>
        <dbReference type="SAM" id="Phobius"/>
    </source>
</evidence>
<evidence type="ECO:0000256" key="3">
    <source>
        <dbReference type="ARBA" id="ARBA00022989"/>
    </source>
</evidence>
<dbReference type="Pfam" id="PF03595">
    <property type="entry name" value="SLAC1"/>
    <property type="match status" value="1"/>
</dbReference>
<organism evidence="6 7">
    <name type="scientific">Pasteurella dagmatis ATCC 43325</name>
    <dbReference type="NCBI Taxonomy" id="667128"/>
    <lineage>
        <taxon>Bacteria</taxon>
        <taxon>Pseudomonadati</taxon>
        <taxon>Pseudomonadota</taxon>
        <taxon>Gammaproteobacteria</taxon>
        <taxon>Pasteurellales</taxon>
        <taxon>Pasteurellaceae</taxon>
        <taxon>Pasteurella</taxon>
    </lineage>
</organism>
<feature type="transmembrane region" description="Helical" evidence="5">
    <location>
        <begin position="12"/>
        <end position="33"/>
    </location>
</feature>
<dbReference type="NCBIfam" id="NF008032">
    <property type="entry name" value="PRK10764.1"/>
    <property type="match status" value="1"/>
</dbReference>
<keyword evidence="3 5" id="KW-1133">Transmembrane helix</keyword>
<name>C9PP87_9PAST</name>
<proteinExistence type="predicted"/>